<dbReference type="PANTHER" id="PTHR22916:SF3">
    <property type="entry name" value="UDP-GLCNAC:BETAGAL BETA-1,3-N-ACETYLGLUCOSAMINYLTRANSFERASE-LIKE PROTEIN 1"/>
    <property type="match status" value="1"/>
</dbReference>
<dbReference type="GO" id="GO:0016758">
    <property type="term" value="F:hexosyltransferase activity"/>
    <property type="evidence" value="ECO:0007669"/>
    <property type="project" value="UniProtKB-ARBA"/>
</dbReference>
<feature type="domain" description="Glycosyltransferase 2-like" evidence="1">
    <location>
        <begin position="9"/>
        <end position="133"/>
    </location>
</feature>
<dbReference type="RefSeq" id="WP_095660426.1">
    <property type="nucleotide sequence ID" value="NZ_BAAAKB010000032.1"/>
</dbReference>
<gene>
    <name evidence="2" type="primary">epsH</name>
    <name evidence="2" type="ORF">CGLAU_09195</name>
</gene>
<dbReference type="AlphaFoldDB" id="A0A1Q2HY66"/>
<dbReference type="EC" id="2.4.-.-" evidence="2"/>
<evidence type="ECO:0000313" key="2">
    <source>
        <dbReference type="EMBL" id="AQQ15791.1"/>
    </source>
</evidence>
<evidence type="ECO:0000259" key="1">
    <source>
        <dbReference type="Pfam" id="PF00535"/>
    </source>
</evidence>
<dbReference type="InterPro" id="IPR029044">
    <property type="entry name" value="Nucleotide-diphossugar_trans"/>
</dbReference>
<dbReference type="PANTHER" id="PTHR22916">
    <property type="entry name" value="GLYCOSYLTRANSFERASE"/>
    <property type="match status" value="1"/>
</dbReference>
<dbReference type="EMBL" id="CP019688">
    <property type="protein sequence ID" value="AQQ15791.1"/>
    <property type="molecule type" value="Genomic_DNA"/>
</dbReference>
<dbReference type="KEGG" id="cgv:CGLAU_09195"/>
<dbReference type="OrthoDB" id="3171021at2"/>
<keyword evidence="2" id="KW-0808">Transferase</keyword>
<dbReference type="Gene3D" id="3.90.550.10">
    <property type="entry name" value="Spore Coat Polysaccharide Biosynthesis Protein SpsA, Chain A"/>
    <property type="match status" value="1"/>
</dbReference>
<evidence type="ECO:0000313" key="3">
    <source>
        <dbReference type="Proteomes" id="UP000217209"/>
    </source>
</evidence>
<dbReference type="InterPro" id="IPR001173">
    <property type="entry name" value="Glyco_trans_2-like"/>
</dbReference>
<organism evidence="2 3">
    <name type="scientific">Corynebacterium glaucum</name>
    <dbReference type="NCBI Taxonomy" id="187491"/>
    <lineage>
        <taxon>Bacteria</taxon>
        <taxon>Bacillati</taxon>
        <taxon>Actinomycetota</taxon>
        <taxon>Actinomycetes</taxon>
        <taxon>Mycobacteriales</taxon>
        <taxon>Corynebacteriaceae</taxon>
        <taxon>Corynebacterium</taxon>
    </lineage>
</organism>
<keyword evidence="3" id="KW-1185">Reference proteome</keyword>
<keyword evidence="2" id="KW-0328">Glycosyltransferase</keyword>
<dbReference type="Pfam" id="PF00535">
    <property type="entry name" value="Glycos_transf_2"/>
    <property type="match status" value="1"/>
</dbReference>
<protein>
    <submittedName>
        <fullName evidence="2">Putative glycosyltransferase EpsH</fullName>
        <ecNumber evidence="2">2.4.-.-</ecNumber>
    </submittedName>
</protein>
<proteinExistence type="predicted"/>
<name>A0A1Q2HY66_9CORY</name>
<accession>A0A1Q2HY66</accession>
<sequence>MSPAQPKATVIIPTHGGVERLPHLLRSLEAQTLVRSRFEVIFIQNGPDDGSLSLLDDWANASDIQTRILRVPEAGAGRARNAGLSNARCDVITFIDDDDWIEPRYLEVGLDASAEDAVVFLPIKDATDSGVTEANSINTRRAMIAGRASPLSTSPWVLGFNACKFLPASVIRNYRYDAALQSGEDVAFFANLLHHPQLKLVVPKDTANAAYIRQVRADSVSRKAESFAFTVGERLDVIRALQAIDVPDENKRARESLERAQFNFAAEYLAAHPEDSTRAVDLAIERGLTGLPWPHKERTAYETLVFSFCFPPFADPAANVVAKRLAARQEVVDVVSADMTPVRKVDDSSAVLVDPWVRKHTVIDEYPSFSSWDQIARFGQRAARSARGKYTKVYSRALWSGSHVAGCLYKLKHPAISWEAEFSDPLRRDATGAQRQGPLTKGRVTTKLKRAVEEAGWGHLLTPNHFALTEIATLILADTLTFSNQNQVDEVLGFYEPRFQDVVKRKVQVSAQPAPPAAAYSARPVELELDPNRFNIGYFGNFYTNRGLGDYVHALEAIPEAERPTLHVFSNADASTGADVPGVHLHPALSYLEFLNALTQFDALLVVDTDTSGTSYAKNPFLPSKYSDYKGSGVPIWAMVEAGSPLDREGLEFASALGSAEQAQSVLKRLLGLQR</sequence>
<reference evidence="2 3" key="1">
    <citation type="submission" date="2016-12" db="EMBL/GenBank/DDBJ databases">
        <authorList>
            <person name="Song W.-J."/>
            <person name="Kurnit D.M."/>
        </authorList>
    </citation>
    <scope>NUCLEOTIDE SEQUENCE [LARGE SCALE GENOMIC DNA]</scope>
    <source>
        <strain evidence="2 3">DSM 30827</strain>
    </source>
</reference>
<dbReference type="CDD" id="cd00761">
    <property type="entry name" value="Glyco_tranf_GTA_type"/>
    <property type="match status" value="1"/>
</dbReference>
<dbReference type="SUPFAM" id="SSF53448">
    <property type="entry name" value="Nucleotide-diphospho-sugar transferases"/>
    <property type="match status" value="1"/>
</dbReference>
<dbReference type="Proteomes" id="UP000217209">
    <property type="component" value="Chromosome"/>
</dbReference>